<organism evidence="2 3">
    <name type="scientific">Erythroxylum novogranatense</name>
    <dbReference type="NCBI Taxonomy" id="1862640"/>
    <lineage>
        <taxon>Eukaryota</taxon>
        <taxon>Viridiplantae</taxon>
        <taxon>Streptophyta</taxon>
        <taxon>Embryophyta</taxon>
        <taxon>Tracheophyta</taxon>
        <taxon>Spermatophyta</taxon>
        <taxon>Magnoliopsida</taxon>
        <taxon>eudicotyledons</taxon>
        <taxon>Gunneridae</taxon>
        <taxon>Pentapetalae</taxon>
        <taxon>rosids</taxon>
        <taxon>fabids</taxon>
        <taxon>Malpighiales</taxon>
        <taxon>Erythroxylaceae</taxon>
        <taxon>Erythroxylum</taxon>
    </lineage>
</organism>
<feature type="region of interest" description="Disordered" evidence="1">
    <location>
        <begin position="153"/>
        <end position="183"/>
    </location>
</feature>
<reference evidence="2 3" key="1">
    <citation type="submission" date="2021-09" db="EMBL/GenBank/DDBJ databases">
        <title>Genomic insights and catalytic innovation underlie evolution of tropane alkaloids biosynthesis.</title>
        <authorList>
            <person name="Wang Y.-J."/>
            <person name="Tian T."/>
            <person name="Huang J.-P."/>
            <person name="Huang S.-X."/>
        </authorList>
    </citation>
    <scope>NUCLEOTIDE SEQUENCE [LARGE SCALE GENOMIC DNA]</scope>
    <source>
        <strain evidence="2">KIB-2018</strain>
        <tissue evidence="2">Leaf</tissue>
    </source>
</reference>
<evidence type="ECO:0000313" key="3">
    <source>
        <dbReference type="Proteomes" id="UP001159364"/>
    </source>
</evidence>
<gene>
    <name evidence="2" type="ORF">K2173_012770</name>
</gene>
<dbReference type="EMBL" id="JAIWQS010000008">
    <property type="protein sequence ID" value="KAJ8899236.1"/>
    <property type="molecule type" value="Genomic_DNA"/>
</dbReference>
<dbReference type="AlphaFoldDB" id="A0AAV8UCP1"/>
<name>A0AAV8UCP1_9ROSI</name>
<accession>A0AAV8UCP1</accession>
<dbReference type="Proteomes" id="UP001159364">
    <property type="component" value="Linkage Group LG08"/>
</dbReference>
<evidence type="ECO:0000313" key="2">
    <source>
        <dbReference type="EMBL" id="KAJ8899236.1"/>
    </source>
</evidence>
<proteinExistence type="predicted"/>
<evidence type="ECO:0000256" key="1">
    <source>
        <dbReference type="SAM" id="MobiDB-lite"/>
    </source>
</evidence>
<comment type="caution">
    <text evidence="2">The sequence shown here is derived from an EMBL/GenBank/DDBJ whole genome shotgun (WGS) entry which is preliminary data.</text>
</comment>
<keyword evidence="3" id="KW-1185">Reference proteome</keyword>
<protein>
    <submittedName>
        <fullName evidence="2">Uncharacterized protein</fullName>
    </submittedName>
</protein>
<sequence>MNVQRRRPKAANGPVQDKASAVCRGEASRGFRYAVLVNDDAVIDAAVSNAEGTLVGAPVGYGQKFNLFSFNGTGQSSNKTRAPKIADRTKKAPLTIKGKNILEHPVFRANQRQTSASTGHDTASFSLIQLKPTASERNLVSMKGLEDPGEAFALPEIPPSNPPNIVMDPKGKEDSTGPCPNATELVAPATREAQDALTGSPVVV</sequence>